<evidence type="ECO:0000256" key="3">
    <source>
        <dbReference type="ARBA" id="ARBA00023163"/>
    </source>
</evidence>
<dbReference type="PROSITE" id="PS00041">
    <property type="entry name" value="HTH_ARAC_FAMILY_1"/>
    <property type="match status" value="1"/>
</dbReference>
<organism evidence="5 6">
    <name type="scientific">Francisella halioticida</name>
    <dbReference type="NCBI Taxonomy" id="549298"/>
    <lineage>
        <taxon>Bacteria</taxon>
        <taxon>Pseudomonadati</taxon>
        <taxon>Pseudomonadota</taxon>
        <taxon>Gammaproteobacteria</taxon>
        <taxon>Thiotrichales</taxon>
        <taxon>Francisellaceae</taxon>
        <taxon>Francisella</taxon>
    </lineage>
</organism>
<dbReference type="InterPro" id="IPR020449">
    <property type="entry name" value="Tscrpt_reg_AraC-type_HTH"/>
</dbReference>
<gene>
    <name evidence="5" type="ORF">CDV26_03230</name>
</gene>
<proteinExistence type="predicted"/>
<dbReference type="SUPFAM" id="SSF46689">
    <property type="entry name" value="Homeodomain-like"/>
    <property type="match status" value="1"/>
</dbReference>
<dbReference type="InterPro" id="IPR009057">
    <property type="entry name" value="Homeodomain-like_sf"/>
</dbReference>
<dbReference type="SUPFAM" id="SSF51182">
    <property type="entry name" value="RmlC-like cupins"/>
    <property type="match status" value="1"/>
</dbReference>
<dbReference type="Proteomes" id="UP000249910">
    <property type="component" value="Chromosome"/>
</dbReference>
<evidence type="ECO:0000313" key="6">
    <source>
        <dbReference type="Proteomes" id="UP000249910"/>
    </source>
</evidence>
<keyword evidence="6" id="KW-1185">Reference proteome</keyword>
<dbReference type="PANTHER" id="PTHR11019">
    <property type="entry name" value="HTH-TYPE TRANSCRIPTIONAL REGULATOR NIMR"/>
    <property type="match status" value="1"/>
</dbReference>
<feature type="domain" description="HTH araC/xylS-type" evidence="4">
    <location>
        <begin position="182"/>
        <end position="282"/>
    </location>
</feature>
<dbReference type="InterPro" id="IPR018062">
    <property type="entry name" value="HTH_AraC-typ_CS"/>
</dbReference>
<dbReference type="SMART" id="SM00342">
    <property type="entry name" value="HTH_ARAC"/>
    <property type="match status" value="1"/>
</dbReference>
<accession>A0ABM6LXZ1</accession>
<dbReference type="CDD" id="cd06124">
    <property type="entry name" value="cupin_NimR-like_N"/>
    <property type="match status" value="1"/>
</dbReference>
<dbReference type="PROSITE" id="PS01124">
    <property type="entry name" value="HTH_ARAC_FAMILY_2"/>
    <property type="match status" value="1"/>
</dbReference>
<evidence type="ECO:0000313" key="5">
    <source>
        <dbReference type="EMBL" id="ASG67538.1"/>
    </source>
</evidence>
<dbReference type="PANTHER" id="PTHR11019:SF159">
    <property type="entry name" value="TRANSCRIPTIONAL REGULATOR-RELATED"/>
    <property type="match status" value="1"/>
</dbReference>
<reference evidence="5 6" key="1">
    <citation type="submission" date="2017-06" db="EMBL/GenBank/DDBJ databases">
        <title>Complete genome of Francisella halioticida.</title>
        <authorList>
            <person name="Sjodin A."/>
        </authorList>
    </citation>
    <scope>NUCLEOTIDE SEQUENCE [LARGE SCALE GENOMIC DNA]</scope>
    <source>
        <strain evidence="5 6">DSM 23729</strain>
    </source>
</reference>
<sequence length="285" mass="32029">MLGTITLYGQKILKNGQKHYEKEILPLGEWLDGPSIVAVRGSNSPENKSRLNVREVNWHKHSRGKVFCVETGLVHVSTPNGSWVLPSNRAGWVPPNVSHKIRISGVVSGWIIFILPNICETLPKASRVIPMSQVLRALALRATEWEKQSILTEEQEYIATIICNEIRRAPEEALHLPMPKSQRLIKVADAIVDNPSINKSLEEWASFGAMSSRTLRRVFLAETGLSFSRWRQQAQLAHGLDMLAQDISVNEVSDSLGYASPSNFIAMFRRAFGKTPKQYFSSKDR</sequence>
<keyword evidence="1" id="KW-0805">Transcription regulation</keyword>
<keyword evidence="3" id="KW-0804">Transcription</keyword>
<evidence type="ECO:0000259" key="4">
    <source>
        <dbReference type="PROSITE" id="PS01124"/>
    </source>
</evidence>
<evidence type="ECO:0000256" key="2">
    <source>
        <dbReference type="ARBA" id="ARBA00023125"/>
    </source>
</evidence>
<dbReference type="Gene3D" id="1.10.10.60">
    <property type="entry name" value="Homeodomain-like"/>
    <property type="match status" value="1"/>
</dbReference>
<dbReference type="PRINTS" id="PR00032">
    <property type="entry name" value="HTHARAC"/>
</dbReference>
<dbReference type="InterPro" id="IPR011051">
    <property type="entry name" value="RmlC_Cupin_sf"/>
</dbReference>
<name>A0ABM6LXZ1_9GAMM</name>
<keyword evidence="2" id="KW-0238">DNA-binding</keyword>
<protein>
    <submittedName>
        <fullName evidence="5">AraC family transcriptional regulator</fullName>
    </submittedName>
</protein>
<evidence type="ECO:0000256" key="1">
    <source>
        <dbReference type="ARBA" id="ARBA00023015"/>
    </source>
</evidence>
<dbReference type="EMBL" id="CP022132">
    <property type="protein sequence ID" value="ASG67538.1"/>
    <property type="molecule type" value="Genomic_DNA"/>
</dbReference>
<dbReference type="InterPro" id="IPR018060">
    <property type="entry name" value="HTH_AraC"/>
</dbReference>
<dbReference type="Pfam" id="PF12833">
    <property type="entry name" value="HTH_18"/>
    <property type="match status" value="1"/>
</dbReference>